<proteinExistence type="inferred from homology"/>
<feature type="domain" description="RNA polymerase sigma factor 70 region 4 type 2" evidence="7">
    <location>
        <begin position="99"/>
        <end position="151"/>
    </location>
</feature>
<dbReference type="Gene3D" id="1.10.1740.10">
    <property type="match status" value="1"/>
</dbReference>
<evidence type="ECO:0000256" key="5">
    <source>
        <dbReference type="ARBA" id="ARBA00023163"/>
    </source>
</evidence>
<keyword evidence="5" id="KW-0804">Transcription</keyword>
<keyword evidence="4" id="KW-0238">DNA-binding</keyword>
<dbReference type="InterPro" id="IPR013249">
    <property type="entry name" value="RNA_pol_sigma70_r4_t2"/>
</dbReference>
<evidence type="ECO:0000256" key="2">
    <source>
        <dbReference type="ARBA" id="ARBA00023015"/>
    </source>
</evidence>
<dbReference type="SUPFAM" id="SSF88659">
    <property type="entry name" value="Sigma3 and sigma4 domains of RNA polymerase sigma factors"/>
    <property type="match status" value="1"/>
</dbReference>
<name>A0ABY5Z5E6_9ACTN</name>
<dbReference type="PANTHER" id="PTHR43133:SF50">
    <property type="entry name" value="ECF RNA POLYMERASE SIGMA FACTOR SIGM"/>
    <property type="match status" value="1"/>
</dbReference>
<dbReference type="SUPFAM" id="SSF88946">
    <property type="entry name" value="Sigma2 domain of RNA polymerase sigma factors"/>
    <property type="match status" value="1"/>
</dbReference>
<accession>A0ABY5Z5E6</accession>
<dbReference type="InterPro" id="IPR014325">
    <property type="entry name" value="RNA_pol_sigma-E_actinobac"/>
</dbReference>
<dbReference type="Gene3D" id="1.10.10.10">
    <property type="entry name" value="Winged helix-like DNA-binding domain superfamily/Winged helix DNA-binding domain"/>
    <property type="match status" value="1"/>
</dbReference>
<dbReference type="InterPro" id="IPR036388">
    <property type="entry name" value="WH-like_DNA-bd_sf"/>
</dbReference>
<evidence type="ECO:0000313" key="8">
    <source>
        <dbReference type="EMBL" id="UWZ37067.1"/>
    </source>
</evidence>
<evidence type="ECO:0000259" key="6">
    <source>
        <dbReference type="Pfam" id="PF04542"/>
    </source>
</evidence>
<comment type="similarity">
    <text evidence="1">Belongs to the sigma-70 factor family. ECF subfamily.</text>
</comment>
<evidence type="ECO:0000313" key="9">
    <source>
        <dbReference type="Proteomes" id="UP001058271"/>
    </source>
</evidence>
<dbReference type="InterPro" id="IPR013324">
    <property type="entry name" value="RNA_pol_sigma_r3/r4-like"/>
</dbReference>
<gene>
    <name evidence="8" type="ORF">Drose_01715</name>
</gene>
<evidence type="ECO:0000259" key="7">
    <source>
        <dbReference type="Pfam" id="PF08281"/>
    </source>
</evidence>
<dbReference type="PANTHER" id="PTHR43133">
    <property type="entry name" value="RNA POLYMERASE ECF-TYPE SIGMA FACTO"/>
    <property type="match status" value="1"/>
</dbReference>
<feature type="domain" description="RNA polymerase sigma-70 region 2" evidence="6">
    <location>
        <begin position="11"/>
        <end position="72"/>
    </location>
</feature>
<dbReference type="EMBL" id="CP073721">
    <property type="protein sequence ID" value="UWZ37067.1"/>
    <property type="molecule type" value="Genomic_DNA"/>
</dbReference>
<dbReference type="Proteomes" id="UP001058271">
    <property type="component" value="Chromosome"/>
</dbReference>
<evidence type="ECO:0000256" key="1">
    <source>
        <dbReference type="ARBA" id="ARBA00010641"/>
    </source>
</evidence>
<protein>
    <submittedName>
        <fullName evidence="8">SigE family RNA polymerase sigma factor</fullName>
    </submittedName>
</protein>
<dbReference type="RefSeq" id="WP_260726416.1">
    <property type="nucleotide sequence ID" value="NZ_BAAABS010000035.1"/>
</dbReference>
<dbReference type="Pfam" id="PF08281">
    <property type="entry name" value="Sigma70_r4_2"/>
    <property type="match status" value="1"/>
</dbReference>
<keyword evidence="3" id="KW-0731">Sigma factor</keyword>
<dbReference type="NCBIfam" id="TIGR02937">
    <property type="entry name" value="sigma70-ECF"/>
    <property type="match status" value="1"/>
</dbReference>
<keyword evidence="2" id="KW-0805">Transcription regulation</keyword>
<dbReference type="CDD" id="cd06171">
    <property type="entry name" value="Sigma70_r4"/>
    <property type="match status" value="1"/>
</dbReference>
<dbReference type="InterPro" id="IPR007627">
    <property type="entry name" value="RNA_pol_sigma70_r2"/>
</dbReference>
<organism evidence="8 9">
    <name type="scientific">Dactylosporangium roseum</name>
    <dbReference type="NCBI Taxonomy" id="47989"/>
    <lineage>
        <taxon>Bacteria</taxon>
        <taxon>Bacillati</taxon>
        <taxon>Actinomycetota</taxon>
        <taxon>Actinomycetes</taxon>
        <taxon>Micromonosporales</taxon>
        <taxon>Micromonosporaceae</taxon>
        <taxon>Dactylosporangium</taxon>
    </lineage>
</organism>
<dbReference type="NCBIfam" id="TIGR02983">
    <property type="entry name" value="SigE-fam_strep"/>
    <property type="match status" value="1"/>
</dbReference>
<evidence type="ECO:0000256" key="4">
    <source>
        <dbReference type="ARBA" id="ARBA00023125"/>
    </source>
</evidence>
<dbReference type="InterPro" id="IPR013325">
    <property type="entry name" value="RNA_pol_sigma_r2"/>
</dbReference>
<dbReference type="InterPro" id="IPR014284">
    <property type="entry name" value="RNA_pol_sigma-70_dom"/>
</dbReference>
<dbReference type="Pfam" id="PF04542">
    <property type="entry name" value="Sigma70_r2"/>
    <property type="match status" value="1"/>
</dbReference>
<reference evidence="8" key="1">
    <citation type="submission" date="2021-04" db="EMBL/GenBank/DDBJ databases">
        <title>Biosynthetic gene clusters of Dactylosporangioum roseum.</title>
        <authorList>
            <person name="Hartkoorn R.C."/>
            <person name="Beaudoing E."/>
            <person name="Hot D."/>
            <person name="Moureu S."/>
        </authorList>
    </citation>
    <scope>NUCLEOTIDE SEQUENCE</scope>
    <source>
        <strain evidence="8">NRRL B-16295</strain>
    </source>
</reference>
<evidence type="ECO:0000256" key="3">
    <source>
        <dbReference type="ARBA" id="ARBA00023082"/>
    </source>
</evidence>
<dbReference type="InterPro" id="IPR039425">
    <property type="entry name" value="RNA_pol_sigma-70-like"/>
</dbReference>
<keyword evidence="9" id="KW-1185">Reference proteome</keyword>
<sequence length="163" mass="19067">MTFEEYVLARGPALLRLARLLVDDVHRADDLVQDTLVRAYPRWSRILRADQPDLYVRRILINLNVSWWRRRASREIPVDLGADLRPDSADHGPQAAERLALWERVRALPPRQRAVIALRYYEDLDDDRISEILGCSRVTVRTHAMRALAAMRIQMHDLEEAHR</sequence>